<sequence>MTASDDSTALAASIATDTQAIVARIATLRADIDVLYNLAQGVAMAVLAAQPVPAPSPLPSGTLGASVAVGPAPEAV</sequence>
<keyword evidence="2" id="KW-1185">Reference proteome</keyword>
<name>A0A318KFQ9_9NOCA</name>
<proteinExistence type="predicted"/>
<protein>
    <submittedName>
        <fullName evidence="1">Uncharacterized protein</fullName>
    </submittedName>
</protein>
<evidence type="ECO:0000313" key="2">
    <source>
        <dbReference type="Proteomes" id="UP000247569"/>
    </source>
</evidence>
<dbReference type="Proteomes" id="UP000247569">
    <property type="component" value="Unassembled WGS sequence"/>
</dbReference>
<evidence type="ECO:0000313" key="1">
    <source>
        <dbReference type="EMBL" id="PXX65403.1"/>
    </source>
</evidence>
<dbReference type="RefSeq" id="WP_040739829.1">
    <property type="nucleotide sequence ID" value="NZ_QJKF01000004.1"/>
</dbReference>
<comment type="caution">
    <text evidence="1">The sequence shown here is derived from an EMBL/GenBank/DDBJ whole genome shotgun (WGS) entry which is preliminary data.</text>
</comment>
<dbReference type="EMBL" id="QJKF01000004">
    <property type="protein sequence ID" value="PXX65403.1"/>
    <property type="molecule type" value="Genomic_DNA"/>
</dbReference>
<organism evidence="1 2">
    <name type="scientific">Nocardia tenerifensis</name>
    <dbReference type="NCBI Taxonomy" id="228006"/>
    <lineage>
        <taxon>Bacteria</taxon>
        <taxon>Bacillati</taxon>
        <taxon>Actinomycetota</taxon>
        <taxon>Actinomycetes</taxon>
        <taxon>Mycobacteriales</taxon>
        <taxon>Nocardiaceae</taxon>
        <taxon>Nocardia</taxon>
    </lineage>
</organism>
<reference evidence="1 2" key="1">
    <citation type="submission" date="2018-05" db="EMBL/GenBank/DDBJ databases">
        <title>Genomic Encyclopedia of Type Strains, Phase IV (KMG-IV): sequencing the most valuable type-strain genomes for metagenomic binning, comparative biology and taxonomic classification.</title>
        <authorList>
            <person name="Goeker M."/>
        </authorList>
    </citation>
    <scope>NUCLEOTIDE SEQUENCE [LARGE SCALE GENOMIC DNA]</scope>
    <source>
        <strain evidence="1 2">DSM 44704</strain>
    </source>
</reference>
<dbReference type="AlphaFoldDB" id="A0A318KFQ9"/>
<gene>
    <name evidence="1" type="ORF">DFR70_104467</name>
</gene>
<accession>A0A318KFQ9</accession>